<keyword evidence="2" id="KW-0378">Hydrolase</keyword>
<organism evidence="2 3">
    <name type="scientific">Flavihumibacter solisilvae</name>
    <dbReference type="NCBI Taxonomy" id="1349421"/>
    <lineage>
        <taxon>Bacteria</taxon>
        <taxon>Pseudomonadati</taxon>
        <taxon>Bacteroidota</taxon>
        <taxon>Chitinophagia</taxon>
        <taxon>Chitinophagales</taxon>
        <taxon>Chitinophagaceae</taxon>
        <taxon>Flavihumibacter</taxon>
    </lineage>
</organism>
<dbReference type="GO" id="GO:0008893">
    <property type="term" value="F:guanosine-3',5'-bis(diphosphate) 3'-diphosphatase activity"/>
    <property type="evidence" value="ECO:0007669"/>
    <property type="project" value="TreeGrafter"/>
</dbReference>
<dbReference type="InterPro" id="IPR052194">
    <property type="entry name" value="MESH1"/>
</dbReference>
<accession>A0A0C1IZE6</accession>
<gene>
    <name evidence="2" type="ORF">OI18_04255</name>
</gene>
<feature type="domain" description="HD/PDEase" evidence="1">
    <location>
        <begin position="24"/>
        <end position="144"/>
    </location>
</feature>
<dbReference type="Pfam" id="PF13328">
    <property type="entry name" value="HD_4"/>
    <property type="match status" value="1"/>
</dbReference>
<sequence length="195" mass="22658">MNEKLGKVEEFARQAHGTQRRKYADELYINHPIRVMTTVQAYINSLPVLSAALLHDVLEDTEIKKHEIRDFLLTIMNTRDADETINLVVELTDQYTKDNYPQWNRRKRKKMEAERLSKISPAAQTIKYADLVDNSEDIIDSDTDFKLTYLNEARDLLKKITAGVPDLYERANQTVQECIDTVERMSKTTGKDHQI</sequence>
<dbReference type="AlphaFoldDB" id="A0A0C1IZE6"/>
<dbReference type="Proteomes" id="UP000031408">
    <property type="component" value="Unassembled WGS sequence"/>
</dbReference>
<name>A0A0C1IZE6_9BACT</name>
<dbReference type="InterPro" id="IPR003607">
    <property type="entry name" value="HD/PDEase_dom"/>
</dbReference>
<keyword evidence="3" id="KW-1185">Reference proteome</keyword>
<dbReference type="EMBL" id="JSVC01000004">
    <property type="protein sequence ID" value="KIC95884.1"/>
    <property type="molecule type" value="Genomic_DNA"/>
</dbReference>
<comment type="caution">
    <text evidence="2">The sequence shown here is derived from an EMBL/GenBank/DDBJ whole genome shotgun (WGS) entry which is preliminary data.</text>
</comment>
<dbReference type="Gene3D" id="1.10.3210.10">
    <property type="entry name" value="Hypothetical protein af1432"/>
    <property type="match status" value="1"/>
</dbReference>
<dbReference type="OrthoDB" id="9802385at2"/>
<reference evidence="2 3" key="1">
    <citation type="submission" date="2014-11" db="EMBL/GenBank/DDBJ databases">
        <title>Genome sequence of Flavihumibacter solisilvae 3-3.</title>
        <authorList>
            <person name="Zhou G."/>
            <person name="Li M."/>
            <person name="Wang G."/>
        </authorList>
    </citation>
    <scope>NUCLEOTIDE SEQUENCE [LARGE SCALE GENOMIC DNA]</scope>
    <source>
        <strain evidence="2 3">3-3</strain>
    </source>
</reference>
<protein>
    <submittedName>
        <fullName evidence="2">Metal-dependent phosphohydrolase</fullName>
    </submittedName>
</protein>
<dbReference type="PANTHER" id="PTHR46246:SF1">
    <property type="entry name" value="GUANOSINE-3',5'-BIS(DIPHOSPHATE) 3'-PYROPHOSPHOHYDROLASE MESH1"/>
    <property type="match status" value="1"/>
</dbReference>
<dbReference type="SMART" id="SM00471">
    <property type="entry name" value="HDc"/>
    <property type="match status" value="1"/>
</dbReference>
<evidence type="ECO:0000259" key="1">
    <source>
        <dbReference type="SMART" id="SM00471"/>
    </source>
</evidence>
<evidence type="ECO:0000313" key="3">
    <source>
        <dbReference type="Proteomes" id="UP000031408"/>
    </source>
</evidence>
<dbReference type="PANTHER" id="PTHR46246">
    <property type="entry name" value="GUANOSINE-3',5'-BIS(DIPHOSPHATE) 3'-PYROPHOSPHOHYDROLASE MESH1"/>
    <property type="match status" value="1"/>
</dbReference>
<dbReference type="STRING" id="1349421.OI18_04255"/>
<dbReference type="SUPFAM" id="SSF109604">
    <property type="entry name" value="HD-domain/PDEase-like"/>
    <property type="match status" value="1"/>
</dbReference>
<evidence type="ECO:0000313" key="2">
    <source>
        <dbReference type="EMBL" id="KIC95884.1"/>
    </source>
</evidence>
<dbReference type="RefSeq" id="WP_039137535.1">
    <property type="nucleotide sequence ID" value="NZ_JSVC01000004.1"/>
</dbReference>
<proteinExistence type="predicted"/>